<dbReference type="STRING" id="572546.Arcpr_1250"/>
<dbReference type="InterPro" id="IPR050155">
    <property type="entry name" value="HAD-like_hydrolase_sf"/>
</dbReference>
<dbReference type="SUPFAM" id="SSF56784">
    <property type="entry name" value="HAD-like"/>
    <property type="match status" value="1"/>
</dbReference>
<dbReference type="AlphaFoldDB" id="D2RDV8"/>
<dbReference type="InterPro" id="IPR006439">
    <property type="entry name" value="HAD-SF_hydro_IA"/>
</dbReference>
<dbReference type="PANTHER" id="PTHR43434:SF1">
    <property type="entry name" value="PHOSPHOGLYCOLATE PHOSPHATASE"/>
    <property type="match status" value="1"/>
</dbReference>
<dbReference type="HOGENOM" id="CLU_045011_11_3_2"/>
<dbReference type="eggNOG" id="arCOG02292">
    <property type="taxonomic scope" value="Archaea"/>
</dbReference>
<dbReference type="InterPro" id="IPR036412">
    <property type="entry name" value="HAD-like_sf"/>
</dbReference>
<dbReference type="RefSeq" id="WP_012940638.1">
    <property type="nucleotide sequence ID" value="NC_013741.1"/>
</dbReference>
<dbReference type="Pfam" id="PF13419">
    <property type="entry name" value="HAD_2"/>
    <property type="match status" value="1"/>
</dbReference>
<evidence type="ECO:0000256" key="1">
    <source>
        <dbReference type="ARBA" id="ARBA00007958"/>
    </source>
</evidence>
<dbReference type="SFLD" id="SFLDS00003">
    <property type="entry name" value="Haloacid_Dehalogenase"/>
    <property type="match status" value="1"/>
</dbReference>
<dbReference type="PANTHER" id="PTHR43434">
    <property type="entry name" value="PHOSPHOGLYCOLATE PHOSPHATASE"/>
    <property type="match status" value="1"/>
</dbReference>
<dbReference type="GO" id="GO:0006281">
    <property type="term" value="P:DNA repair"/>
    <property type="evidence" value="ECO:0007669"/>
    <property type="project" value="TreeGrafter"/>
</dbReference>
<dbReference type="PaxDb" id="572546-Arcpr_1250"/>
<dbReference type="InterPro" id="IPR023214">
    <property type="entry name" value="HAD_sf"/>
</dbReference>
<dbReference type="GeneID" id="8739936"/>
<dbReference type="GO" id="GO:0008967">
    <property type="term" value="F:phosphoglycolate phosphatase activity"/>
    <property type="evidence" value="ECO:0007669"/>
    <property type="project" value="TreeGrafter"/>
</dbReference>
<keyword evidence="2" id="KW-0378">Hydrolase</keyword>
<reference evidence="2 3" key="1">
    <citation type="journal article" date="2010" name="Stand. Genomic Sci.">
        <title>Complete genome sequence of Archaeoglobus profundus type strain (AV18).</title>
        <authorList>
            <person name="von Jan M."/>
            <person name="Lapidus A."/>
            <person name="Del Rio T.G."/>
            <person name="Copeland A."/>
            <person name="Tice H."/>
            <person name="Cheng J.F."/>
            <person name="Lucas S."/>
            <person name="Chen F."/>
            <person name="Nolan M."/>
            <person name="Goodwin L."/>
            <person name="Han C."/>
            <person name="Pitluck S."/>
            <person name="Liolios K."/>
            <person name="Ivanova N."/>
            <person name="Mavromatis K."/>
            <person name="Ovchinnikova G."/>
            <person name="Chertkov O."/>
            <person name="Pati A."/>
            <person name="Chen A."/>
            <person name="Palaniappan K."/>
            <person name="Land M."/>
            <person name="Hauser L."/>
            <person name="Chang Y.J."/>
            <person name="Jeffries C.D."/>
            <person name="Saunders E."/>
            <person name="Brettin T."/>
            <person name="Detter J.C."/>
            <person name="Chain P."/>
            <person name="Eichinger K."/>
            <person name="Huber H."/>
            <person name="Spring S."/>
            <person name="Rohde M."/>
            <person name="Goker M."/>
            <person name="Wirth R."/>
            <person name="Woyke T."/>
            <person name="Bristow J."/>
            <person name="Eisen J.A."/>
            <person name="Markowitz V."/>
            <person name="Hugenholtz P."/>
            <person name="Kyrpides N.C."/>
            <person name="Klenk H.P."/>
        </authorList>
    </citation>
    <scope>NUCLEOTIDE SEQUENCE [LARGE SCALE GENOMIC DNA]</scope>
    <source>
        <strain evidence="3">DSM 5631 / JCM 9629 / NBRC 100127 / Av18</strain>
    </source>
</reference>
<accession>D2RDV8</accession>
<dbReference type="Gene3D" id="3.40.50.1000">
    <property type="entry name" value="HAD superfamily/HAD-like"/>
    <property type="match status" value="1"/>
</dbReference>
<keyword evidence="3" id="KW-1185">Reference proteome</keyword>
<evidence type="ECO:0000313" key="2">
    <source>
        <dbReference type="EMBL" id="ADB58302.1"/>
    </source>
</evidence>
<dbReference type="Gene3D" id="1.10.260.80">
    <property type="match status" value="1"/>
</dbReference>
<gene>
    <name evidence="2" type="ordered locus">Arcpr_1250</name>
</gene>
<organism evidence="2 3">
    <name type="scientific">Archaeoglobus profundus (strain DSM 5631 / JCM 9629 / NBRC 100127 / Av18)</name>
    <dbReference type="NCBI Taxonomy" id="572546"/>
    <lineage>
        <taxon>Archaea</taxon>
        <taxon>Methanobacteriati</taxon>
        <taxon>Methanobacteriota</taxon>
        <taxon>Archaeoglobi</taxon>
        <taxon>Archaeoglobales</taxon>
        <taxon>Archaeoglobaceae</taxon>
        <taxon>Archaeoglobus</taxon>
    </lineage>
</organism>
<comment type="similarity">
    <text evidence="1">Belongs to the HAD-like hydrolase superfamily.</text>
</comment>
<dbReference type="NCBIfam" id="TIGR01549">
    <property type="entry name" value="HAD-SF-IA-v1"/>
    <property type="match status" value="1"/>
</dbReference>
<sequence length="186" mass="21512">MTRVTFPKLVFFDLDGTLIEPMDFERIKFVLGVESPVLENILHDSAKMEILKRFEIEHAMKANLMPHTITVLKKFEDLGIVRALITRNCLESVKIVCRRFGLKFDEVITREMGHFKPSPYHVIRLIEKYGFRKEDCLIVGDHEFDVLTGKKAGIRTAIVRKNSMNADFILRSLKDLLDIVEYDGKA</sequence>
<dbReference type="NCBIfam" id="TIGR01509">
    <property type="entry name" value="HAD-SF-IA-v3"/>
    <property type="match status" value="1"/>
</dbReference>
<protein>
    <submittedName>
        <fullName evidence="2">HAD-superfamily hydrolase, subfamily IA, variant 3</fullName>
    </submittedName>
</protein>
<dbReference type="EMBL" id="CP001857">
    <property type="protein sequence ID" value="ADB58302.1"/>
    <property type="molecule type" value="Genomic_DNA"/>
</dbReference>
<dbReference type="Proteomes" id="UP000001901">
    <property type="component" value="Chromosome"/>
</dbReference>
<dbReference type="SFLD" id="SFLDG01129">
    <property type="entry name" value="C1.5:_HAD__Beta-PGM__Phosphata"/>
    <property type="match status" value="1"/>
</dbReference>
<evidence type="ECO:0000313" key="3">
    <source>
        <dbReference type="Proteomes" id="UP000001901"/>
    </source>
</evidence>
<dbReference type="InterPro" id="IPR041492">
    <property type="entry name" value="HAD_2"/>
</dbReference>
<name>D2RDV8_ARCPA</name>
<dbReference type="KEGG" id="apo:Arcpr_1250"/>
<proteinExistence type="inferred from homology"/>
<dbReference type="OrthoDB" id="115864at2157"/>